<feature type="compositionally biased region" description="Pro residues" evidence="1">
    <location>
        <begin position="19"/>
        <end position="31"/>
    </location>
</feature>
<dbReference type="Proteomes" id="UP000326202">
    <property type="component" value="Chromosome"/>
</dbReference>
<evidence type="ECO:0000313" key="3">
    <source>
        <dbReference type="EMBL" id="QEX15302.1"/>
    </source>
</evidence>
<feature type="domain" description="N-acetyltransferase" evidence="2">
    <location>
        <begin position="59"/>
        <end position="194"/>
    </location>
</feature>
<keyword evidence="4" id="KW-1185">Reference proteome</keyword>
<dbReference type="InterPro" id="IPR016181">
    <property type="entry name" value="Acyl_CoA_acyltransferase"/>
</dbReference>
<evidence type="ECO:0000256" key="1">
    <source>
        <dbReference type="SAM" id="MobiDB-lite"/>
    </source>
</evidence>
<dbReference type="Pfam" id="PF13302">
    <property type="entry name" value="Acetyltransf_3"/>
    <property type="match status" value="1"/>
</dbReference>
<dbReference type="KEGG" id="htq:FRZ44_05850"/>
<dbReference type="EMBL" id="CP042906">
    <property type="protein sequence ID" value="QEX15302.1"/>
    <property type="molecule type" value="Genomic_DNA"/>
</dbReference>
<dbReference type="Gene3D" id="3.40.630.30">
    <property type="match status" value="1"/>
</dbReference>
<evidence type="ECO:0000313" key="4">
    <source>
        <dbReference type="Proteomes" id="UP000326202"/>
    </source>
</evidence>
<dbReference type="SUPFAM" id="SSF55729">
    <property type="entry name" value="Acyl-CoA N-acyltransferases (Nat)"/>
    <property type="match status" value="1"/>
</dbReference>
<protein>
    <recommendedName>
        <fullName evidence="2">N-acetyltransferase domain-containing protein</fullName>
    </recommendedName>
</protein>
<reference evidence="3 4" key="1">
    <citation type="submission" date="2019-08" db="EMBL/GenBank/DDBJ databases">
        <title>Hyperibacter terrae gen. nov., sp. nov. and Hyperibacter viscosus sp. nov., two new members in the family Rhodospirillaceae isolated from the rhizosphere of Hypericum perforatum.</title>
        <authorList>
            <person name="Noviana Z."/>
        </authorList>
    </citation>
    <scope>NUCLEOTIDE SEQUENCE [LARGE SCALE GENOMIC DNA]</scope>
    <source>
        <strain evidence="3 4">R5913</strain>
    </source>
</reference>
<organism evidence="3 4">
    <name type="scientific">Hypericibacter terrae</name>
    <dbReference type="NCBI Taxonomy" id="2602015"/>
    <lineage>
        <taxon>Bacteria</taxon>
        <taxon>Pseudomonadati</taxon>
        <taxon>Pseudomonadota</taxon>
        <taxon>Alphaproteobacteria</taxon>
        <taxon>Rhodospirillales</taxon>
        <taxon>Dongiaceae</taxon>
        <taxon>Hypericibacter</taxon>
    </lineage>
</organism>
<sequence>MNDKPQAQPAGSKAAGPKPAAPAPAAAPPTAPSGLPHPGVPLPNWRPGQPLRLETEHYIVRSMQHQDVCDDYLAWTKDEEIMTGVNSAPATMTIDDIHKYIDRFNNKTSFHFGVFLKGTGRLIGFYSCYWERRHNLASTNVVIGDKAYWGKGAVVETRDAIIDFMFGRLKVGKIWGNPMCRNIPSVFNYKAQGFRCEAVLKRHRVSPTGERVDQFMFGLLPEDWAAHKARRAAAKAARTARKQGT</sequence>
<dbReference type="InterPro" id="IPR000182">
    <property type="entry name" value="GNAT_dom"/>
</dbReference>
<dbReference type="RefSeq" id="WP_191908387.1">
    <property type="nucleotide sequence ID" value="NZ_CP042906.1"/>
</dbReference>
<dbReference type="PANTHER" id="PTHR43415:SF3">
    <property type="entry name" value="GNAT-FAMILY ACETYLTRANSFERASE"/>
    <property type="match status" value="1"/>
</dbReference>
<feature type="region of interest" description="Disordered" evidence="1">
    <location>
        <begin position="1"/>
        <end position="47"/>
    </location>
</feature>
<dbReference type="AlphaFoldDB" id="A0A5J6MD89"/>
<accession>A0A5J6MD89</accession>
<proteinExistence type="predicted"/>
<dbReference type="PANTHER" id="PTHR43415">
    <property type="entry name" value="SPERMIDINE N(1)-ACETYLTRANSFERASE"/>
    <property type="match status" value="1"/>
</dbReference>
<evidence type="ECO:0000259" key="2">
    <source>
        <dbReference type="Pfam" id="PF13302"/>
    </source>
</evidence>
<name>A0A5J6MD89_9PROT</name>
<gene>
    <name evidence="3" type="ORF">FRZ44_05850</name>
</gene>
<feature type="compositionally biased region" description="Low complexity" evidence="1">
    <location>
        <begin position="1"/>
        <end position="18"/>
    </location>
</feature>
<dbReference type="GO" id="GO:0016747">
    <property type="term" value="F:acyltransferase activity, transferring groups other than amino-acyl groups"/>
    <property type="evidence" value="ECO:0007669"/>
    <property type="project" value="InterPro"/>
</dbReference>